<dbReference type="GO" id="GO:0016787">
    <property type="term" value="F:hydrolase activity"/>
    <property type="evidence" value="ECO:0007669"/>
    <property type="project" value="UniProtKB-KW"/>
</dbReference>
<comment type="caution">
    <text evidence="3">The sequence shown here is derived from an EMBL/GenBank/DDBJ whole genome shotgun (WGS) entry which is preliminary data.</text>
</comment>
<dbReference type="PIRSF" id="PIRSF005902">
    <property type="entry name" value="DNase_TatD"/>
    <property type="match status" value="1"/>
</dbReference>
<proteinExistence type="inferred from homology"/>
<dbReference type="PROSITE" id="PS01090">
    <property type="entry name" value="TATD_2"/>
    <property type="match status" value="1"/>
</dbReference>
<dbReference type="EMBL" id="JBHLTG010000001">
    <property type="protein sequence ID" value="MFC0677696.1"/>
    <property type="molecule type" value="Genomic_DNA"/>
</dbReference>
<reference evidence="3 4" key="1">
    <citation type="submission" date="2024-09" db="EMBL/GenBank/DDBJ databases">
        <authorList>
            <person name="Sun Q."/>
            <person name="Mori K."/>
        </authorList>
    </citation>
    <scope>NUCLEOTIDE SEQUENCE [LARGE SCALE GENOMIC DNA]</scope>
    <source>
        <strain evidence="3 4">KCTC 23076</strain>
    </source>
</reference>
<sequence>MFVDTHAHLDVADFDHDRGEMLARAAAAGVLRHVVPAIDATGWPQLRKVCAEHDGLFAAYGLHPMFLRGHDDSHLDELRGWIERERPVAVGECGLDFYVEGIDPAQQAHFFDAQLRIARDFDLPVVVHSRRAVDAVIAAIRRVGGLRGVAHSFSGSMQQAEMLYRNGFLLGLGGPITYPRANRLRTLAATAPLEWLVLETDAPDQPDCKHRGERNEPARITYVAETLAALRGETTERIAAVTTGNAERLFGLPAIGGSEEPATAR</sequence>
<dbReference type="Pfam" id="PF01026">
    <property type="entry name" value="TatD_DNase"/>
    <property type="match status" value="1"/>
</dbReference>
<dbReference type="Proteomes" id="UP001589896">
    <property type="component" value="Unassembled WGS sequence"/>
</dbReference>
<keyword evidence="4" id="KW-1185">Reference proteome</keyword>
<dbReference type="EC" id="3.1.-.-" evidence="3"/>
<dbReference type="Gene3D" id="3.20.20.140">
    <property type="entry name" value="Metal-dependent hydrolases"/>
    <property type="match status" value="1"/>
</dbReference>
<gene>
    <name evidence="3" type="ORF">ACFFGH_07550</name>
</gene>
<evidence type="ECO:0000256" key="1">
    <source>
        <dbReference type="ARBA" id="ARBA00009275"/>
    </source>
</evidence>
<dbReference type="InterPro" id="IPR001130">
    <property type="entry name" value="TatD-like"/>
</dbReference>
<dbReference type="CDD" id="cd01310">
    <property type="entry name" value="TatD_DNAse"/>
    <property type="match status" value="1"/>
</dbReference>
<organism evidence="3 4">
    <name type="scientific">Lysobacter korlensis</name>
    <dbReference type="NCBI Taxonomy" id="553636"/>
    <lineage>
        <taxon>Bacteria</taxon>
        <taxon>Pseudomonadati</taxon>
        <taxon>Pseudomonadota</taxon>
        <taxon>Gammaproteobacteria</taxon>
        <taxon>Lysobacterales</taxon>
        <taxon>Lysobacteraceae</taxon>
        <taxon>Lysobacter</taxon>
    </lineage>
</organism>
<dbReference type="PANTHER" id="PTHR46124:SF3">
    <property type="entry name" value="HYDROLASE"/>
    <property type="match status" value="1"/>
</dbReference>
<keyword evidence="2 3" id="KW-0378">Hydrolase</keyword>
<accession>A0ABV6RL62</accession>
<dbReference type="InterPro" id="IPR032466">
    <property type="entry name" value="Metal_Hydrolase"/>
</dbReference>
<dbReference type="RefSeq" id="WP_386666555.1">
    <property type="nucleotide sequence ID" value="NZ_JBHLTG010000001.1"/>
</dbReference>
<evidence type="ECO:0000313" key="4">
    <source>
        <dbReference type="Proteomes" id="UP001589896"/>
    </source>
</evidence>
<name>A0ABV6RL62_9GAMM</name>
<dbReference type="SUPFAM" id="SSF51556">
    <property type="entry name" value="Metallo-dependent hydrolases"/>
    <property type="match status" value="1"/>
</dbReference>
<dbReference type="PANTHER" id="PTHR46124">
    <property type="entry name" value="D-AMINOACYL-TRNA DEACYLASE"/>
    <property type="match status" value="1"/>
</dbReference>
<protein>
    <submittedName>
        <fullName evidence="3">TatD family hydrolase</fullName>
        <ecNumber evidence="3">3.1.-.-</ecNumber>
    </submittedName>
</protein>
<dbReference type="InterPro" id="IPR018228">
    <property type="entry name" value="DNase_TatD-rel_CS"/>
</dbReference>
<evidence type="ECO:0000256" key="2">
    <source>
        <dbReference type="ARBA" id="ARBA00022801"/>
    </source>
</evidence>
<dbReference type="PROSITE" id="PS01137">
    <property type="entry name" value="TATD_1"/>
    <property type="match status" value="1"/>
</dbReference>
<evidence type="ECO:0000313" key="3">
    <source>
        <dbReference type="EMBL" id="MFC0677696.1"/>
    </source>
</evidence>
<comment type="similarity">
    <text evidence="1">Belongs to the metallo-dependent hydrolases superfamily. TatD-type hydrolase family.</text>
</comment>